<dbReference type="AlphaFoldDB" id="A0A662DEV9"/>
<dbReference type="InterPro" id="IPR029044">
    <property type="entry name" value="Nucleotide-diphossugar_trans"/>
</dbReference>
<gene>
    <name evidence="3" type="ORF">DRJ04_05405</name>
</gene>
<accession>A0A662DEV9</accession>
<protein>
    <recommendedName>
        <fullName evidence="5">MobA-like NTP transferase domain-containing protein</fullName>
    </recommendedName>
</protein>
<reference evidence="3 4" key="1">
    <citation type="submission" date="2018-06" db="EMBL/GenBank/DDBJ databases">
        <title>Extensive metabolic versatility and redundancy in microbially diverse, dynamic hydrothermal sediments.</title>
        <authorList>
            <person name="Dombrowski N."/>
            <person name="Teske A."/>
            <person name="Baker B.J."/>
        </authorList>
    </citation>
    <scope>NUCLEOTIDE SEQUENCE [LARGE SCALE GENOMIC DNA]</scope>
    <source>
        <strain evidence="3">B3_G15</strain>
    </source>
</reference>
<dbReference type="Proteomes" id="UP000280417">
    <property type="component" value="Unassembled WGS sequence"/>
</dbReference>
<evidence type="ECO:0000313" key="4">
    <source>
        <dbReference type="Proteomes" id="UP000280417"/>
    </source>
</evidence>
<evidence type="ECO:0000256" key="2">
    <source>
        <dbReference type="ARBA" id="ARBA00022695"/>
    </source>
</evidence>
<evidence type="ECO:0008006" key="5">
    <source>
        <dbReference type="Google" id="ProtNLM"/>
    </source>
</evidence>
<dbReference type="GO" id="GO:0016779">
    <property type="term" value="F:nucleotidyltransferase activity"/>
    <property type="evidence" value="ECO:0007669"/>
    <property type="project" value="UniProtKB-KW"/>
</dbReference>
<dbReference type="EMBL" id="QMQA01000134">
    <property type="protein sequence ID" value="RLE12853.1"/>
    <property type="molecule type" value="Genomic_DNA"/>
</dbReference>
<organism evidence="3 4">
    <name type="scientific">Aerophobetes bacterium</name>
    <dbReference type="NCBI Taxonomy" id="2030807"/>
    <lineage>
        <taxon>Bacteria</taxon>
        <taxon>Candidatus Aerophobota</taxon>
    </lineage>
</organism>
<comment type="caution">
    <text evidence="3">The sequence shown here is derived from an EMBL/GenBank/DDBJ whole genome shotgun (WGS) entry which is preliminary data.</text>
</comment>
<name>A0A662DEV9_UNCAE</name>
<dbReference type="Gene3D" id="3.90.550.10">
    <property type="entry name" value="Spore Coat Polysaccharide Biosynthesis Protein SpsA, Chain A"/>
    <property type="match status" value="1"/>
</dbReference>
<dbReference type="PANTHER" id="PTHR43584:SF8">
    <property type="entry name" value="N-ACETYLMURAMATE ALPHA-1-PHOSPHATE URIDYLYLTRANSFERASE"/>
    <property type="match status" value="1"/>
</dbReference>
<evidence type="ECO:0000313" key="3">
    <source>
        <dbReference type="EMBL" id="RLE12853.1"/>
    </source>
</evidence>
<proteinExistence type="predicted"/>
<dbReference type="SUPFAM" id="SSF53448">
    <property type="entry name" value="Nucleotide-diphospho-sugar transferases"/>
    <property type="match status" value="1"/>
</dbReference>
<dbReference type="PANTHER" id="PTHR43584">
    <property type="entry name" value="NUCLEOTIDYL TRANSFERASE"/>
    <property type="match status" value="1"/>
</dbReference>
<keyword evidence="1" id="KW-0808">Transferase</keyword>
<sequence>MKALIIATGKSNKPKDELFFLTQLLGLPLIERVIRTAKQTGVDEFVVVVDYSDKKKLKLDERKIGAKITYVDIENRECERGDGIFVLRAKEFLNEKFVVLRADLVFDYRILKGLINLNIKSAVVLAVERKKLSPEGVIQRITISLKNHQRPAVVFL</sequence>
<dbReference type="InterPro" id="IPR050065">
    <property type="entry name" value="GlmU-like"/>
</dbReference>
<evidence type="ECO:0000256" key="1">
    <source>
        <dbReference type="ARBA" id="ARBA00022679"/>
    </source>
</evidence>
<keyword evidence="2" id="KW-0548">Nucleotidyltransferase</keyword>